<dbReference type="GO" id="GO:0030163">
    <property type="term" value="P:protein catabolic process"/>
    <property type="evidence" value="ECO:0007669"/>
    <property type="project" value="UniProtKB-UniRule"/>
</dbReference>
<dbReference type="RefSeq" id="WP_015404159.1">
    <property type="nucleotide sequence ID" value="NC_020304.1"/>
</dbReference>
<name>M1P4S3_DESSD</name>
<dbReference type="InterPro" id="IPR016181">
    <property type="entry name" value="Acyl_CoA_acyltransferase"/>
</dbReference>
<evidence type="ECO:0000313" key="6">
    <source>
        <dbReference type="Proteomes" id="UP000011721"/>
    </source>
</evidence>
<keyword evidence="6" id="KW-1185">Reference proteome</keyword>
<dbReference type="HOGENOM" id="CLU_075045_0_0_7"/>
<dbReference type="eggNOG" id="COG2360">
    <property type="taxonomic scope" value="Bacteria"/>
</dbReference>
<evidence type="ECO:0000313" key="5">
    <source>
        <dbReference type="EMBL" id="AGF78468.1"/>
    </source>
</evidence>
<dbReference type="Proteomes" id="UP000011721">
    <property type="component" value="Chromosome"/>
</dbReference>
<dbReference type="GO" id="GO:0008914">
    <property type="term" value="F:leucyl-tRNA--protein transferase activity"/>
    <property type="evidence" value="ECO:0007669"/>
    <property type="project" value="UniProtKB-UniRule"/>
</dbReference>
<dbReference type="InterPro" id="IPR042221">
    <property type="entry name" value="Leu/Phe-tRNA_Trfase_N"/>
</dbReference>
<dbReference type="PANTHER" id="PTHR30098:SF2">
    <property type="entry name" value="LEUCYL_PHENYLALANYL-TRNA--PROTEIN TRANSFERASE"/>
    <property type="match status" value="1"/>
</dbReference>
<protein>
    <recommendedName>
        <fullName evidence="4">Leucyl/phenylalanyl-tRNA--protein transferase</fullName>
        <ecNumber evidence="4">2.3.2.6</ecNumber>
    </recommendedName>
    <alternativeName>
        <fullName evidence="4">L/F-transferase</fullName>
    </alternativeName>
    <alternativeName>
        <fullName evidence="4">Leucyltransferase</fullName>
    </alternativeName>
    <alternativeName>
        <fullName evidence="4">Phenyalanyltransferase</fullName>
    </alternativeName>
</protein>
<comment type="catalytic activity">
    <reaction evidence="4">
        <text>N-terminal L-arginyl-[protein] + L-leucyl-tRNA(Leu) = N-terminal L-leucyl-L-arginyl-[protein] + tRNA(Leu) + H(+)</text>
        <dbReference type="Rhea" id="RHEA:50416"/>
        <dbReference type="Rhea" id="RHEA-COMP:9613"/>
        <dbReference type="Rhea" id="RHEA-COMP:9622"/>
        <dbReference type="Rhea" id="RHEA-COMP:12672"/>
        <dbReference type="Rhea" id="RHEA-COMP:12673"/>
        <dbReference type="ChEBI" id="CHEBI:15378"/>
        <dbReference type="ChEBI" id="CHEBI:64719"/>
        <dbReference type="ChEBI" id="CHEBI:78442"/>
        <dbReference type="ChEBI" id="CHEBI:78494"/>
        <dbReference type="ChEBI" id="CHEBI:133044"/>
        <dbReference type="EC" id="2.3.2.6"/>
    </reaction>
</comment>
<dbReference type="OrthoDB" id="9790282at2"/>
<evidence type="ECO:0000256" key="4">
    <source>
        <dbReference type="HAMAP-Rule" id="MF_00688"/>
    </source>
</evidence>
<dbReference type="SUPFAM" id="SSF55729">
    <property type="entry name" value="Acyl-CoA N-acyltransferases (Nat)"/>
    <property type="match status" value="1"/>
</dbReference>
<dbReference type="Gene3D" id="3.30.70.3550">
    <property type="entry name" value="Leucyl/phenylalanyl-tRNA-protein transferase, N-terminal domain"/>
    <property type="match status" value="1"/>
</dbReference>
<keyword evidence="1 4" id="KW-0963">Cytoplasm</keyword>
<dbReference type="EMBL" id="CP003985">
    <property type="protein sequence ID" value="AGF78468.1"/>
    <property type="molecule type" value="Genomic_DNA"/>
</dbReference>
<gene>
    <name evidence="4" type="primary">aat</name>
    <name evidence="5" type="ordered locus">UWK_01917</name>
</gene>
<comment type="similarity">
    <text evidence="4">Belongs to the L/F-transferase family.</text>
</comment>
<comment type="catalytic activity">
    <reaction evidence="4">
        <text>L-phenylalanyl-tRNA(Phe) + an N-terminal L-alpha-aminoacyl-[protein] = an N-terminal L-phenylalanyl-L-alpha-aminoacyl-[protein] + tRNA(Phe)</text>
        <dbReference type="Rhea" id="RHEA:43632"/>
        <dbReference type="Rhea" id="RHEA-COMP:9668"/>
        <dbReference type="Rhea" id="RHEA-COMP:9699"/>
        <dbReference type="Rhea" id="RHEA-COMP:10636"/>
        <dbReference type="Rhea" id="RHEA-COMP:10637"/>
        <dbReference type="ChEBI" id="CHEBI:78442"/>
        <dbReference type="ChEBI" id="CHEBI:78531"/>
        <dbReference type="ChEBI" id="CHEBI:78597"/>
        <dbReference type="ChEBI" id="CHEBI:83561"/>
        <dbReference type="EC" id="2.3.2.6"/>
    </reaction>
</comment>
<proteinExistence type="inferred from homology"/>
<evidence type="ECO:0000256" key="3">
    <source>
        <dbReference type="ARBA" id="ARBA00023315"/>
    </source>
</evidence>
<evidence type="ECO:0000256" key="1">
    <source>
        <dbReference type="ARBA" id="ARBA00022490"/>
    </source>
</evidence>
<accession>M1P4S3</accession>
<sequence length="222" mass="24914">MSIFQLTDEPVFPDPALAEENGLLAVGGDLSIPRLLAAYSSGIFPWYSQGEPPLWWFTDPRLVIFPDEFKVSRRLTRTLKNSNFTITFNKNFSEVISSCADIRIQNGEGTWISDEMKEAYIDLHLAGYAHSVECWLNNELAGGLYGVALGQVFFGESMFTRISNGSKAALVALVNHLKLRNFAVIDCQMTTKHLLAFGGREIKGEEFRQLLQLHIPNTPKQK</sequence>
<dbReference type="AlphaFoldDB" id="M1P4S3"/>
<dbReference type="HAMAP" id="MF_00688">
    <property type="entry name" value="Leu_Phe_trans"/>
    <property type="match status" value="1"/>
</dbReference>
<dbReference type="InterPro" id="IPR042203">
    <property type="entry name" value="Leu/Phe-tRNA_Trfase_C"/>
</dbReference>
<dbReference type="STRING" id="1167006.UWK_01917"/>
<dbReference type="PANTHER" id="PTHR30098">
    <property type="entry name" value="LEUCYL/PHENYLALANYL-TRNA--PROTEIN TRANSFERASE"/>
    <property type="match status" value="1"/>
</dbReference>
<comment type="function">
    <text evidence="4">Functions in the N-end rule pathway of protein degradation where it conjugates Leu, Phe and, less efficiently, Met from aminoacyl-tRNAs to the N-termini of proteins containing an N-terminal arginine or lysine.</text>
</comment>
<comment type="subcellular location">
    <subcellularLocation>
        <location evidence="4">Cytoplasm</location>
    </subcellularLocation>
</comment>
<dbReference type="FunFam" id="3.40.630.70:FF:000001">
    <property type="entry name" value="Leucyl/phenylalanyl-tRNA--protein transferase"/>
    <property type="match status" value="1"/>
</dbReference>
<dbReference type="Pfam" id="PF03588">
    <property type="entry name" value="Leu_Phe_trans"/>
    <property type="match status" value="1"/>
</dbReference>
<dbReference type="Gene3D" id="3.40.630.70">
    <property type="entry name" value="Leucyl/phenylalanyl-tRNA-protein transferase, C-terminal domain"/>
    <property type="match status" value="1"/>
</dbReference>
<dbReference type="NCBIfam" id="TIGR00667">
    <property type="entry name" value="aat"/>
    <property type="match status" value="1"/>
</dbReference>
<keyword evidence="2 4" id="KW-0808">Transferase</keyword>
<reference evidence="6" key="1">
    <citation type="journal article" date="2013" name="Stand. Genomic Sci.">
        <title>Complete genome sequence of Desulfocapsa sulfexigens, a marine deltaproteobacterium specialized in disproportionating inorganic sulfur compounds.</title>
        <authorList>
            <person name="Finster K.W."/>
            <person name="Kjeldsen K.U."/>
            <person name="Kube M."/>
            <person name="Reinhardt R."/>
            <person name="Mussmann M."/>
            <person name="Amann R."/>
            <person name="Schreiber L."/>
        </authorList>
    </citation>
    <scope>NUCLEOTIDE SEQUENCE [LARGE SCALE GENOMIC DNA]</scope>
    <source>
        <strain evidence="6">DSM 10523 / SB164P1</strain>
    </source>
</reference>
<dbReference type="EC" id="2.3.2.6" evidence="4"/>
<comment type="catalytic activity">
    <reaction evidence="4">
        <text>N-terminal L-lysyl-[protein] + L-leucyl-tRNA(Leu) = N-terminal L-leucyl-L-lysyl-[protein] + tRNA(Leu) + H(+)</text>
        <dbReference type="Rhea" id="RHEA:12340"/>
        <dbReference type="Rhea" id="RHEA-COMP:9613"/>
        <dbReference type="Rhea" id="RHEA-COMP:9622"/>
        <dbReference type="Rhea" id="RHEA-COMP:12670"/>
        <dbReference type="Rhea" id="RHEA-COMP:12671"/>
        <dbReference type="ChEBI" id="CHEBI:15378"/>
        <dbReference type="ChEBI" id="CHEBI:65249"/>
        <dbReference type="ChEBI" id="CHEBI:78442"/>
        <dbReference type="ChEBI" id="CHEBI:78494"/>
        <dbReference type="ChEBI" id="CHEBI:133043"/>
        <dbReference type="EC" id="2.3.2.6"/>
    </reaction>
</comment>
<evidence type="ECO:0000256" key="2">
    <source>
        <dbReference type="ARBA" id="ARBA00022679"/>
    </source>
</evidence>
<dbReference type="KEGG" id="dsf:UWK_01917"/>
<dbReference type="GO" id="GO:0005737">
    <property type="term" value="C:cytoplasm"/>
    <property type="evidence" value="ECO:0007669"/>
    <property type="project" value="UniProtKB-SubCell"/>
</dbReference>
<dbReference type="InterPro" id="IPR004616">
    <property type="entry name" value="Leu/Phe-tRNA_Trfase"/>
</dbReference>
<dbReference type="PATRIC" id="fig|1167006.5.peg.2102"/>
<keyword evidence="3 4" id="KW-0012">Acyltransferase</keyword>
<organism evidence="5 6">
    <name type="scientific">Desulfocapsa sulfexigens (strain DSM 10523 / SB164P1)</name>
    <dbReference type="NCBI Taxonomy" id="1167006"/>
    <lineage>
        <taxon>Bacteria</taxon>
        <taxon>Pseudomonadati</taxon>
        <taxon>Thermodesulfobacteriota</taxon>
        <taxon>Desulfobulbia</taxon>
        <taxon>Desulfobulbales</taxon>
        <taxon>Desulfocapsaceae</taxon>
        <taxon>Desulfocapsa</taxon>
    </lineage>
</organism>